<dbReference type="Proteomes" id="UP001328107">
    <property type="component" value="Unassembled WGS sequence"/>
</dbReference>
<dbReference type="AlphaFoldDB" id="A0AAN5C9Z2"/>
<feature type="non-terminal residue" evidence="2">
    <location>
        <position position="1"/>
    </location>
</feature>
<gene>
    <name evidence="2" type="ORF">PMAYCL1PPCAC_05507</name>
</gene>
<feature type="transmembrane region" description="Helical" evidence="1">
    <location>
        <begin position="12"/>
        <end position="33"/>
    </location>
</feature>
<keyword evidence="1" id="KW-0812">Transmembrane</keyword>
<comment type="caution">
    <text evidence="2">The sequence shown here is derived from an EMBL/GenBank/DDBJ whole genome shotgun (WGS) entry which is preliminary data.</text>
</comment>
<reference evidence="3" key="1">
    <citation type="submission" date="2022-10" db="EMBL/GenBank/DDBJ databases">
        <title>Genome assembly of Pristionchus species.</title>
        <authorList>
            <person name="Yoshida K."/>
            <person name="Sommer R.J."/>
        </authorList>
    </citation>
    <scope>NUCLEOTIDE SEQUENCE [LARGE SCALE GENOMIC DNA]</scope>
    <source>
        <strain evidence="3">RS5460</strain>
    </source>
</reference>
<evidence type="ECO:0000313" key="2">
    <source>
        <dbReference type="EMBL" id="GMR35312.1"/>
    </source>
</evidence>
<keyword evidence="1" id="KW-0472">Membrane</keyword>
<protein>
    <submittedName>
        <fullName evidence="2">Uncharacterized protein</fullName>
    </submittedName>
</protein>
<sequence length="63" mass="7581">SCSIGYWRNHYYALSITMLYEISCIINWIYSFASIMQGENYRDQNFIFGPRNVAIETFIRDRK</sequence>
<keyword evidence="1" id="KW-1133">Transmembrane helix</keyword>
<proteinExistence type="predicted"/>
<organism evidence="2 3">
    <name type="scientific">Pristionchus mayeri</name>
    <dbReference type="NCBI Taxonomy" id="1317129"/>
    <lineage>
        <taxon>Eukaryota</taxon>
        <taxon>Metazoa</taxon>
        <taxon>Ecdysozoa</taxon>
        <taxon>Nematoda</taxon>
        <taxon>Chromadorea</taxon>
        <taxon>Rhabditida</taxon>
        <taxon>Rhabditina</taxon>
        <taxon>Diplogasteromorpha</taxon>
        <taxon>Diplogasteroidea</taxon>
        <taxon>Neodiplogasteridae</taxon>
        <taxon>Pristionchus</taxon>
    </lineage>
</organism>
<dbReference type="EMBL" id="BTRK01000002">
    <property type="protein sequence ID" value="GMR35312.1"/>
    <property type="molecule type" value="Genomic_DNA"/>
</dbReference>
<evidence type="ECO:0000256" key="1">
    <source>
        <dbReference type="SAM" id="Phobius"/>
    </source>
</evidence>
<name>A0AAN5C9Z2_9BILA</name>
<feature type="non-terminal residue" evidence="2">
    <location>
        <position position="63"/>
    </location>
</feature>
<keyword evidence="3" id="KW-1185">Reference proteome</keyword>
<accession>A0AAN5C9Z2</accession>
<evidence type="ECO:0000313" key="3">
    <source>
        <dbReference type="Proteomes" id="UP001328107"/>
    </source>
</evidence>